<protein>
    <submittedName>
        <fullName evidence="1">Uncharacterized protein</fullName>
    </submittedName>
</protein>
<dbReference type="EMBL" id="CM055734">
    <property type="protein sequence ID" value="KAJ8009063.1"/>
    <property type="molecule type" value="Genomic_DNA"/>
</dbReference>
<sequence length="594" mass="65653">MDEDFLLAIQLQEQFNSESASTYTFTDDNDSYGQTNKKRKVEYSSGLISHSRPCMDPEIPTSIVDESWETLDPSPDVRAMFLEFNDTFFWGKLCGVEVKWSPRMTLCAGVCSYEGRGGLCSIRLSEPLLKLRPRRDLVQTLLHEMIHALLFVTQNNRDRDGHGPEFCKHMDRINQATGTKITVYHTFHDEVDLYRQHWWRCNGPCQTRKPYFGHVKRSMNRAPSAQDPWWGEHLRSCGGTYTKIKEPEGYGKKGKKTDNIQDKKPTDKPTSKSKPASTATAGSGLQDIRNIIPFSGKGFLLGGSSQAPSSSQKISVRSPLAPPVSPGRVVSPPFQKAAEGINFPGQRGVSSPQKKGSKISISRGLNGPFGSQKPPTKKSVSNTKAFVNVNGSPVRIHKPTSTVNKTLNNTTDTLKIKQSYSAKTMNGKSANGTAGGTLACIEGLPPLPKSLSGLLNSSGGSWREMERMYAKKTMIQDDLSRGRNNADSLLANKPANLDAALALLRKEMVGLRQQDMSLLCQLWSLHESIQEYKGSCQDLSAGHGIENGYFDEDDEYYQESSTTPTDQPEGIEATSPKSANGKDSWLQDSFHITI</sequence>
<name>A0ACC2GZK9_DALPE</name>
<keyword evidence="2" id="KW-1185">Reference proteome</keyword>
<organism evidence="1 2">
    <name type="scientific">Dallia pectoralis</name>
    <name type="common">Alaska blackfish</name>
    <dbReference type="NCBI Taxonomy" id="75939"/>
    <lineage>
        <taxon>Eukaryota</taxon>
        <taxon>Metazoa</taxon>
        <taxon>Chordata</taxon>
        <taxon>Craniata</taxon>
        <taxon>Vertebrata</taxon>
        <taxon>Euteleostomi</taxon>
        <taxon>Actinopterygii</taxon>
        <taxon>Neopterygii</taxon>
        <taxon>Teleostei</taxon>
        <taxon>Protacanthopterygii</taxon>
        <taxon>Esociformes</taxon>
        <taxon>Umbridae</taxon>
        <taxon>Dallia</taxon>
    </lineage>
</organism>
<accession>A0ACC2GZK9</accession>
<comment type="caution">
    <text evidence="1">The sequence shown here is derived from an EMBL/GenBank/DDBJ whole genome shotgun (WGS) entry which is preliminary data.</text>
</comment>
<reference evidence="1" key="1">
    <citation type="submission" date="2021-05" db="EMBL/GenBank/DDBJ databases">
        <authorList>
            <person name="Pan Q."/>
            <person name="Jouanno E."/>
            <person name="Zahm M."/>
            <person name="Klopp C."/>
            <person name="Cabau C."/>
            <person name="Louis A."/>
            <person name="Berthelot C."/>
            <person name="Parey E."/>
            <person name="Roest Crollius H."/>
            <person name="Montfort J."/>
            <person name="Robinson-Rechavi M."/>
            <person name="Bouchez O."/>
            <person name="Lampietro C."/>
            <person name="Lopez Roques C."/>
            <person name="Donnadieu C."/>
            <person name="Postlethwait J."/>
            <person name="Bobe J."/>
            <person name="Dillon D."/>
            <person name="Chandos A."/>
            <person name="von Hippel F."/>
            <person name="Guiguen Y."/>
        </authorList>
    </citation>
    <scope>NUCLEOTIDE SEQUENCE</scope>
    <source>
        <strain evidence="1">YG-Jan2019</strain>
    </source>
</reference>
<dbReference type="Proteomes" id="UP001157502">
    <property type="component" value="Chromosome 7"/>
</dbReference>
<evidence type="ECO:0000313" key="2">
    <source>
        <dbReference type="Proteomes" id="UP001157502"/>
    </source>
</evidence>
<gene>
    <name evidence="1" type="ORF">DPEC_G00084950</name>
</gene>
<proteinExistence type="predicted"/>
<evidence type="ECO:0000313" key="1">
    <source>
        <dbReference type="EMBL" id="KAJ8009063.1"/>
    </source>
</evidence>